<organism evidence="3 4">
    <name type="scientific">Vannielia litorea</name>
    <dbReference type="NCBI Taxonomy" id="1217970"/>
    <lineage>
        <taxon>Bacteria</taxon>
        <taxon>Pseudomonadati</taxon>
        <taxon>Pseudomonadota</taxon>
        <taxon>Alphaproteobacteria</taxon>
        <taxon>Rhodobacterales</taxon>
        <taxon>Paracoccaceae</taxon>
        <taxon>Vannielia</taxon>
    </lineage>
</organism>
<evidence type="ECO:0000313" key="4">
    <source>
        <dbReference type="Proteomes" id="UP000184932"/>
    </source>
</evidence>
<dbReference type="InterPro" id="IPR050194">
    <property type="entry name" value="Glycosyltransferase_grp1"/>
</dbReference>
<accession>A0A1N6GW85</accession>
<proteinExistence type="predicted"/>
<gene>
    <name evidence="3" type="ORF">SAMN05444002_2840</name>
</gene>
<sequence length="428" mass="46944">MCDEAVVKILVVGINYDPEIISTGVYTTGMAEQMARFGAEVRVVTAKPHYPAWRVFEGWRGPTWRRRLSPDGVRIVHCPLYVPRRPTGARRILHHLSFALTALPVAAWHGLVWRPDVTFVAVPSMLSAPVAWIAARAAGGKAWMHIQDFEVEAAFATGLLREGSRAGRAALAFERWVLRRFDRISSISRPMLARLRDKQVDAARVYELRNWANIEKVTPLEPPSPMKADLGIGTRHVALYSGNLANKQGLDIIPRIARQLADRSDLTFVVCGDGPMRATLVEQSQGLTNIRFLPLQPLDRLSDLLGMADVHLLPQIAGAADLVLPSKLTNMLASGRPVLATAEPGTALAEEVEGAGVLVPPGDAEAAAKALSALLDDPARRARLGREARTRALQRWDMQAILARLRDAFHDLSDSAPLPSPETRRIGE</sequence>
<evidence type="ECO:0000313" key="3">
    <source>
        <dbReference type="EMBL" id="SIO11784.1"/>
    </source>
</evidence>
<dbReference type="Pfam" id="PF00534">
    <property type="entry name" value="Glycos_transf_1"/>
    <property type="match status" value="1"/>
</dbReference>
<feature type="domain" description="Glycosyl transferase family 1" evidence="1">
    <location>
        <begin position="231"/>
        <end position="390"/>
    </location>
</feature>
<evidence type="ECO:0000259" key="1">
    <source>
        <dbReference type="Pfam" id="PF00534"/>
    </source>
</evidence>
<dbReference type="OrthoDB" id="9787293at2"/>
<keyword evidence="4" id="KW-1185">Reference proteome</keyword>
<protein>
    <submittedName>
        <fullName evidence="3">Colanic acid biosynthesis glycosyl transferase WcaI</fullName>
    </submittedName>
</protein>
<dbReference type="STRING" id="1217970.SAMN05444002_2840"/>
<evidence type="ECO:0000259" key="2">
    <source>
        <dbReference type="Pfam" id="PF13579"/>
    </source>
</evidence>
<dbReference type="EMBL" id="FSRL01000001">
    <property type="protein sequence ID" value="SIO11784.1"/>
    <property type="molecule type" value="Genomic_DNA"/>
</dbReference>
<dbReference type="NCBIfam" id="NF007640">
    <property type="entry name" value="PRK10307.1"/>
    <property type="match status" value="1"/>
</dbReference>
<dbReference type="SUPFAM" id="SSF53756">
    <property type="entry name" value="UDP-Glycosyltransferase/glycogen phosphorylase"/>
    <property type="match status" value="1"/>
</dbReference>
<dbReference type="InterPro" id="IPR001296">
    <property type="entry name" value="Glyco_trans_1"/>
</dbReference>
<reference evidence="4" key="1">
    <citation type="submission" date="2016-11" db="EMBL/GenBank/DDBJ databases">
        <authorList>
            <person name="Varghese N."/>
            <person name="Submissions S."/>
        </authorList>
    </citation>
    <scope>NUCLEOTIDE SEQUENCE [LARGE SCALE GENOMIC DNA]</scope>
    <source>
        <strain evidence="4">DSM 29440</strain>
    </source>
</reference>
<name>A0A1N6GW85_9RHOB</name>
<dbReference type="PANTHER" id="PTHR45947">
    <property type="entry name" value="SULFOQUINOVOSYL TRANSFERASE SQD2"/>
    <property type="match status" value="1"/>
</dbReference>
<dbReference type="GO" id="GO:0016758">
    <property type="term" value="F:hexosyltransferase activity"/>
    <property type="evidence" value="ECO:0007669"/>
    <property type="project" value="TreeGrafter"/>
</dbReference>
<dbReference type="AlphaFoldDB" id="A0A1N6GW85"/>
<keyword evidence="3" id="KW-0808">Transferase</keyword>
<dbReference type="Proteomes" id="UP000184932">
    <property type="component" value="Unassembled WGS sequence"/>
</dbReference>
<dbReference type="Gene3D" id="3.40.50.2000">
    <property type="entry name" value="Glycogen Phosphorylase B"/>
    <property type="match status" value="2"/>
</dbReference>
<feature type="domain" description="Glycosyltransferase subfamily 4-like N-terminal" evidence="2">
    <location>
        <begin position="24"/>
        <end position="211"/>
    </location>
</feature>
<dbReference type="Pfam" id="PF13579">
    <property type="entry name" value="Glyco_trans_4_4"/>
    <property type="match status" value="1"/>
</dbReference>
<dbReference type="CDD" id="cd03794">
    <property type="entry name" value="GT4_WbuB-like"/>
    <property type="match status" value="1"/>
</dbReference>
<dbReference type="PANTHER" id="PTHR45947:SF3">
    <property type="entry name" value="SULFOQUINOVOSYL TRANSFERASE SQD2"/>
    <property type="match status" value="1"/>
</dbReference>
<dbReference type="InterPro" id="IPR028098">
    <property type="entry name" value="Glyco_trans_4-like_N"/>
</dbReference>